<keyword evidence="2" id="KW-1185">Reference proteome</keyword>
<organism evidence="1 2">
    <name type="scientific">Colletotrichum phormii</name>
    <dbReference type="NCBI Taxonomy" id="359342"/>
    <lineage>
        <taxon>Eukaryota</taxon>
        <taxon>Fungi</taxon>
        <taxon>Dikarya</taxon>
        <taxon>Ascomycota</taxon>
        <taxon>Pezizomycotina</taxon>
        <taxon>Sordariomycetes</taxon>
        <taxon>Hypocreomycetidae</taxon>
        <taxon>Glomerellales</taxon>
        <taxon>Glomerellaceae</taxon>
        <taxon>Colletotrichum</taxon>
        <taxon>Colletotrichum acutatum species complex</taxon>
    </lineage>
</organism>
<name>A0AAJ0A1J6_9PEZI</name>
<dbReference type="Proteomes" id="UP001243989">
    <property type="component" value="Unassembled WGS sequence"/>
</dbReference>
<protein>
    <submittedName>
        <fullName evidence="1">Uncharacterized protein</fullName>
    </submittedName>
</protein>
<dbReference type="RefSeq" id="XP_060450755.1">
    <property type="nucleotide sequence ID" value="XM_060589522.1"/>
</dbReference>
<gene>
    <name evidence="1" type="ORF">BDP81DRAFT_416359</name>
</gene>
<proteinExistence type="predicted"/>
<accession>A0AAJ0A1J6</accession>
<dbReference type="GeneID" id="85474384"/>
<sequence>MILTYSLPSAPPFVTLYTFLSSHPFAHPIRQHPTPPKLFPPHSHSLTHQTGQTRCTLHIHSPAILDLSWYSYRL</sequence>
<evidence type="ECO:0000313" key="2">
    <source>
        <dbReference type="Proteomes" id="UP001243989"/>
    </source>
</evidence>
<dbReference type="AlphaFoldDB" id="A0AAJ0A1J6"/>
<comment type="caution">
    <text evidence="1">The sequence shown here is derived from an EMBL/GenBank/DDBJ whole genome shotgun (WGS) entry which is preliminary data.</text>
</comment>
<dbReference type="EMBL" id="JAHMHQ010000002">
    <property type="protein sequence ID" value="KAK1654711.1"/>
    <property type="molecule type" value="Genomic_DNA"/>
</dbReference>
<reference evidence="1" key="1">
    <citation type="submission" date="2021-06" db="EMBL/GenBank/DDBJ databases">
        <title>Comparative genomics, transcriptomics and evolutionary studies reveal genomic signatures of adaptation to plant cell wall in hemibiotrophic fungi.</title>
        <authorList>
            <consortium name="DOE Joint Genome Institute"/>
            <person name="Baroncelli R."/>
            <person name="Diaz J.F."/>
            <person name="Benocci T."/>
            <person name="Peng M."/>
            <person name="Battaglia E."/>
            <person name="Haridas S."/>
            <person name="Andreopoulos W."/>
            <person name="Labutti K."/>
            <person name="Pangilinan J."/>
            <person name="Floch G.L."/>
            <person name="Makela M.R."/>
            <person name="Henrissat B."/>
            <person name="Grigoriev I.V."/>
            <person name="Crouch J.A."/>
            <person name="De Vries R.P."/>
            <person name="Sukno S.A."/>
            <person name="Thon M.R."/>
        </authorList>
    </citation>
    <scope>NUCLEOTIDE SEQUENCE</scope>
    <source>
        <strain evidence="1">CBS 102054</strain>
    </source>
</reference>
<evidence type="ECO:0000313" key="1">
    <source>
        <dbReference type="EMBL" id="KAK1654711.1"/>
    </source>
</evidence>